<dbReference type="InterPro" id="IPR050090">
    <property type="entry name" value="Tyrosine_recombinase_XerCD"/>
</dbReference>
<evidence type="ECO:0000259" key="5">
    <source>
        <dbReference type="PROSITE" id="PS51898"/>
    </source>
</evidence>
<protein>
    <submittedName>
        <fullName evidence="7">Tyrosine-type recombinase/integrase</fullName>
    </submittedName>
</protein>
<dbReference type="InterPro" id="IPR044068">
    <property type="entry name" value="CB"/>
</dbReference>
<dbReference type="InterPro" id="IPR013762">
    <property type="entry name" value="Integrase-like_cat_sf"/>
</dbReference>
<dbReference type="RefSeq" id="WP_377340034.1">
    <property type="nucleotide sequence ID" value="NZ_JBHLUE010000012.1"/>
</dbReference>
<evidence type="ECO:0000259" key="6">
    <source>
        <dbReference type="PROSITE" id="PS51900"/>
    </source>
</evidence>
<dbReference type="Pfam" id="PF00589">
    <property type="entry name" value="Phage_integrase"/>
    <property type="match status" value="1"/>
</dbReference>
<keyword evidence="1 3" id="KW-0238">DNA-binding</keyword>
<evidence type="ECO:0000256" key="2">
    <source>
        <dbReference type="ARBA" id="ARBA00023172"/>
    </source>
</evidence>
<reference evidence="7 8" key="1">
    <citation type="submission" date="2024-09" db="EMBL/GenBank/DDBJ databases">
        <authorList>
            <person name="Sun Q."/>
            <person name="Mori K."/>
        </authorList>
    </citation>
    <scope>NUCLEOTIDE SEQUENCE [LARGE SCALE GENOMIC DNA]</scope>
    <source>
        <strain evidence="7 8">TBRC 2205</strain>
    </source>
</reference>
<evidence type="ECO:0000256" key="1">
    <source>
        <dbReference type="ARBA" id="ARBA00023125"/>
    </source>
</evidence>
<dbReference type="PANTHER" id="PTHR30349">
    <property type="entry name" value="PHAGE INTEGRASE-RELATED"/>
    <property type="match status" value="1"/>
</dbReference>
<keyword evidence="2" id="KW-0233">DNA recombination</keyword>
<accession>A0ABV6NYF1</accession>
<dbReference type="PROSITE" id="PS51898">
    <property type="entry name" value="TYR_RECOMBINASE"/>
    <property type="match status" value="1"/>
</dbReference>
<dbReference type="PROSITE" id="PS51900">
    <property type="entry name" value="CB"/>
    <property type="match status" value="1"/>
</dbReference>
<sequence length="378" mass="40268">MSGSLVSAPTAAPLDRYGPALDFTDAWLRNRRLSEHTRTAYRGDVAGWLSWCARRDMDPLRATFLDVNAYARDLERPSSAAQPEPGFAGGEHGPARTAAAQPEPGFASGEHRSRGGSGAQPLSAASVARKLSALSSWYGFLVKLGAVPANPVAGADRPRVDRDHSATVGLTPAEVDALLAAAASATGDTAARNRVAVTLLADLGLRVGELVSLDVEDLGRERGHRSVRFVGKGGRPRRRALTPAAVEAVDAYLAARAAAVGVPAGRLTGPLLVTASGARLDRHAVFRLVRRLARDAGIPAWASLSPHSLRHAFATAARAEGVALEDVQDAMGHADPRTTRRYDRDRHNLDRDPAYAIWAARSRRSPVPGDRPDPREER</sequence>
<evidence type="ECO:0000313" key="8">
    <source>
        <dbReference type="Proteomes" id="UP001589894"/>
    </source>
</evidence>
<feature type="domain" description="Core-binding (CB)" evidence="6">
    <location>
        <begin position="18"/>
        <end position="142"/>
    </location>
</feature>
<dbReference type="Gene3D" id="1.10.443.10">
    <property type="entry name" value="Intergrase catalytic core"/>
    <property type="match status" value="1"/>
</dbReference>
<dbReference type="Gene3D" id="1.10.150.130">
    <property type="match status" value="1"/>
</dbReference>
<evidence type="ECO:0000313" key="7">
    <source>
        <dbReference type="EMBL" id="MFC0565816.1"/>
    </source>
</evidence>
<keyword evidence="8" id="KW-1185">Reference proteome</keyword>
<comment type="caution">
    <text evidence="7">The sequence shown here is derived from an EMBL/GenBank/DDBJ whole genome shotgun (WGS) entry which is preliminary data.</text>
</comment>
<feature type="compositionally biased region" description="Basic and acidic residues" evidence="4">
    <location>
        <begin position="332"/>
        <end position="348"/>
    </location>
</feature>
<feature type="domain" description="Tyr recombinase" evidence="5">
    <location>
        <begin position="165"/>
        <end position="356"/>
    </location>
</feature>
<organism evidence="7 8">
    <name type="scientific">Plantactinospora siamensis</name>
    <dbReference type="NCBI Taxonomy" id="555372"/>
    <lineage>
        <taxon>Bacteria</taxon>
        <taxon>Bacillati</taxon>
        <taxon>Actinomycetota</taxon>
        <taxon>Actinomycetes</taxon>
        <taxon>Micromonosporales</taxon>
        <taxon>Micromonosporaceae</taxon>
        <taxon>Plantactinospora</taxon>
    </lineage>
</organism>
<dbReference type="InterPro" id="IPR011010">
    <property type="entry name" value="DNA_brk_join_enz"/>
</dbReference>
<feature type="region of interest" description="Disordered" evidence="4">
    <location>
        <begin position="328"/>
        <end position="348"/>
    </location>
</feature>
<evidence type="ECO:0000256" key="4">
    <source>
        <dbReference type="SAM" id="MobiDB-lite"/>
    </source>
</evidence>
<proteinExistence type="predicted"/>
<dbReference type="InterPro" id="IPR002104">
    <property type="entry name" value="Integrase_catalytic"/>
</dbReference>
<dbReference type="Proteomes" id="UP001589894">
    <property type="component" value="Unassembled WGS sequence"/>
</dbReference>
<gene>
    <name evidence="7" type="ORF">ACFFHU_16955</name>
</gene>
<dbReference type="PANTHER" id="PTHR30349:SF81">
    <property type="entry name" value="TYROSINE RECOMBINASE XERC"/>
    <property type="match status" value="1"/>
</dbReference>
<evidence type="ECO:0000256" key="3">
    <source>
        <dbReference type="PROSITE-ProRule" id="PRU01248"/>
    </source>
</evidence>
<dbReference type="EMBL" id="JBHLUE010000012">
    <property type="protein sequence ID" value="MFC0565816.1"/>
    <property type="molecule type" value="Genomic_DNA"/>
</dbReference>
<feature type="region of interest" description="Disordered" evidence="4">
    <location>
        <begin position="75"/>
        <end position="121"/>
    </location>
</feature>
<dbReference type="SUPFAM" id="SSF56349">
    <property type="entry name" value="DNA breaking-rejoining enzymes"/>
    <property type="match status" value="1"/>
</dbReference>
<name>A0ABV6NYF1_9ACTN</name>
<dbReference type="InterPro" id="IPR010998">
    <property type="entry name" value="Integrase_recombinase_N"/>
</dbReference>